<comment type="cofactor">
    <cofactor evidence="1">
        <name>Mn(2+)</name>
        <dbReference type="ChEBI" id="CHEBI:29035"/>
    </cofactor>
</comment>
<organism evidence="13 14">
    <name type="scientific">Rhododendron griersonianum</name>
    <dbReference type="NCBI Taxonomy" id="479676"/>
    <lineage>
        <taxon>Eukaryota</taxon>
        <taxon>Viridiplantae</taxon>
        <taxon>Streptophyta</taxon>
        <taxon>Embryophyta</taxon>
        <taxon>Tracheophyta</taxon>
        <taxon>Spermatophyta</taxon>
        <taxon>Magnoliopsida</taxon>
        <taxon>eudicotyledons</taxon>
        <taxon>Gunneridae</taxon>
        <taxon>Pentapetalae</taxon>
        <taxon>asterids</taxon>
        <taxon>Ericales</taxon>
        <taxon>Ericaceae</taxon>
        <taxon>Ericoideae</taxon>
        <taxon>Rhodoreae</taxon>
        <taxon>Rhododendron</taxon>
    </lineage>
</organism>
<evidence type="ECO:0000256" key="8">
    <source>
        <dbReference type="ARBA" id="ARBA00023211"/>
    </source>
</evidence>
<dbReference type="SUPFAM" id="SSF81606">
    <property type="entry name" value="PP2C-like"/>
    <property type="match status" value="1"/>
</dbReference>
<dbReference type="InterPro" id="IPR015655">
    <property type="entry name" value="PP2C"/>
</dbReference>
<evidence type="ECO:0000313" key="13">
    <source>
        <dbReference type="EMBL" id="KAG5554724.1"/>
    </source>
</evidence>
<dbReference type="EMBL" id="JACTNZ010000004">
    <property type="protein sequence ID" value="KAG5554724.1"/>
    <property type="molecule type" value="Genomic_DNA"/>
</dbReference>
<dbReference type="InterPro" id="IPR000222">
    <property type="entry name" value="PP2C_BS"/>
</dbReference>
<evidence type="ECO:0000256" key="2">
    <source>
        <dbReference type="ARBA" id="ARBA00001946"/>
    </source>
</evidence>
<dbReference type="Pfam" id="PF00481">
    <property type="entry name" value="PP2C"/>
    <property type="match status" value="1"/>
</dbReference>
<dbReference type="CDD" id="cd00143">
    <property type="entry name" value="PP2Cc"/>
    <property type="match status" value="1"/>
</dbReference>
<dbReference type="PANTHER" id="PTHR47992">
    <property type="entry name" value="PROTEIN PHOSPHATASE"/>
    <property type="match status" value="1"/>
</dbReference>
<name>A0AAV6KRH1_9ERIC</name>
<dbReference type="PROSITE" id="PS51746">
    <property type="entry name" value="PPM_2"/>
    <property type="match status" value="1"/>
</dbReference>
<evidence type="ECO:0000256" key="3">
    <source>
        <dbReference type="ARBA" id="ARBA00013081"/>
    </source>
</evidence>
<dbReference type="AlphaFoldDB" id="A0AAV6KRH1"/>
<feature type="domain" description="PPM-type phosphatase" evidence="12">
    <location>
        <begin position="58"/>
        <end position="417"/>
    </location>
</feature>
<evidence type="ECO:0000256" key="7">
    <source>
        <dbReference type="ARBA" id="ARBA00022912"/>
    </source>
</evidence>
<reference evidence="13" key="1">
    <citation type="submission" date="2020-08" db="EMBL/GenBank/DDBJ databases">
        <title>Plant Genome Project.</title>
        <authorList>
            <person name="Zhang R.-G."/>
        </authorList>
    </citation>
    <scope>NUCLEOTIDE SEQUENCE</scope>
    <source>
        <strain evidence="13">WSP0</strain>
        <tissue evidence="13">Leaf</tissue>
    </source>
</reference>
<evidence type="ECO:0000256" key="9">
    <source>
        <dbReference type="ARBA" id="ARBA00047761"/>
    </source>
</evidence>
<comment type="cofactor">
    <cofactor evidence="2">
        <name>Mg(2+)</name>
        <dbReference type="ChEBI" id="CHEBI:18420"/>
    </cofactor>
</comment>
<comment type="catalytic activity">
    <reaction evidence="9">
        <text>O-phospho-L-seryl-[protein] + H2O = L-seryl-[protein] + phosphate</text>
        <dbReference type="Rhea" id="RHEA:20629"/>
        <dbReference type="Rhea" id="RHEA-COMP:9863"/>
        <dbReference type="Rhea" id="RHEA-COMP:11604"/>
        <dbReference type="ChEBI" id="CHEBI:15377"/>
        <dbReference type="ChEBI" id="CHEBI:29999"/>
        <dbReference type="ChEBI" id="CHEBI:43474"/>
        <dbReference type="ChEBI" id="CHEBI:83421"/>
        <dbReference type="EC" id="3.1.3.16"/>
    </reaction>
</comment>
<keyword evidence="14" id="KW-1185">Reference proteome</keyword>
<dbReference type="GO" id="GO:0004722">
    <property type="term" value="F:protein serine/threonine phosphatase activity"/>
    <property type="evidence" value="ECO:0007669"/>
    <property type="project" value="UniProtKB-EC"/>
</dbReference>
<evidence type="ECO:0000256" key="10">
    <source>
        <dbReference type="ARBA" id="ARBA00048336"/>
    </source>
</evidence>
<evidence type="ECO:0000259" key="12">
    <source>
        <dbReference type="PROSITE" id="PS51746"/>
    </source>
</evidence>
<keyword evidence="8" id="KW-0464">Manganese</keyword>
<dbReference type="FunFam" id="3.60.40.10:FF:000007">
    <property type="entry name" value="Phosphatase 2C and cyclic nucleotide-binding/kinase domain-containing protein"/>
    <property type="match status" value="1"/>
</dbReference>
<comment type="catalytic activity">
    <reaction evidence="10">
        <text>O-phospho-L-threonyl-[protein] + H2O = L-threonyl-[protein] + phosphate</text>
        <dbReference type="Rhea" id="RHEA:47004"/>
        <dbReference type="Rhea" id="RHEA-COMP:11060"/>
        <dbReference type="Rhea" id="RHEA-COMP:11605"/>
        <dbReference type="ChEBI" id="CHEBI:15377"/>
        <dbReference type="ChEBI" id="CHEBI:30013"/>
        <dbReference type="ChEBI" id="CHEBI:43474"/>
        <dbReference type="ChEBI" id="CHEBI:61977"/>
        <dbReference type="EC" id="3.1.3.16"/>
    </reaction>
</comment>
<evidence type="ECO:0000256" key="6">
    <source>
        <dbReference type="ARBA" id="ARBA00022842"/>
    </source>
</evidence>
<evidence type="ECO:0000256" key="1">
    <source>
        <dbReference type="ARBA" id="ARBA00001936"/>
    </source>
</evidence>
<evidence type="ECO:0000256" key="4">
    <source>
        <dbReference type="ARBA" id="ARBA00022723"/>
    </source>
</evidence>
<evidence type="ECO:0000313" key="14">
    <source>
        <dbReference type="Proteomes" id="UP000823749"/>
    </source>
</evidence>
<accession>A0AAV6KRH1</accession>
<dbReference type="SMART" id="SM00332">
    <property type="entry name" value="PP2Cc"/>
    <property type="match status" value="1"/>
</dbReference>
<keyword evidence="7 11" id="KW-0904">Protein phosphatase</keyword>
<keyword evidence="6" id="KW-0460">Magnesium</keyword>
<dbReference type="GO" id="GO:0046872">
    <property type="term" value="F:metal ion binding"/>
    <property type="evidence" value="ECO:0007669"/>
    <property type="project" value="UniProtKB-KW"/>
</dbReference>
<sequence>MGCVHGKWCCGDDQYSTSSDGENGDFQKLGPYTGQGKHILANRSLDCVVVPSHNFRLEYSVLTQRGHYPQTPEKENQDSFCIETQIQNNPNVHFFGVFDGHGEFGTQCSNFVKNRLVEILSGDPTLLDDPLKAYHFAFLATNEELHNSEIDDTMSGTTAITVLVVGDTLYGANVGDSRAVIAVKEGNRIVAEDLSHDQTPFRKDECERVKLCGARVLTSDQVEGLEDPGIQSWGDEETEGGGDPPRLWVQNGMYPGTAFTRSVGDSTAEKIGVVAVPEVSMVQLTPNHPFFVVASDGVFQFLSSQTVVEMVASYTDPRDACSAIAGANSIKVRSGVNIQPNALKIREGTPDTFVHPAAGTEVLGSLRSDFSDLHPCQHNVSPDQSPGRVVPSPALPLPSVLSSVGRGADFKIRNVKL</sequence>
<proteinExistence type="inferred from homology"/>
<comment type="caution">
    <text evidence="13">The sequence shown here is derived from an EMBL/GenBank/DDBJ whole genome shotgun (WGS) entry which is preliminary data.</text>
</comment>
<dbReference type="PROSITE" id="PS01032">
    <property type="entry name" value="PPM_1"/>
    <property type="match status" value="1"/>
</dbReference>
<dbReference type="Gene3D" id="3.60.40.10">
    <property type="entry name" value="PPM-type phosphatase domain"/>
    <property type="match status" value="1"/>
</dbReference>
<evidence type="ECO:0000256" key="11">
    <source>
        <dbReference type="RuleBase" id="RU003465"/>
    </source>
</evidence>
<dbReference type="Proteomes" id="UP000823749">
    <property type="component" value="Chromosome 4"/>
</dbReference>
<gene>
    <name evidence="13" type="ORF">RHGRI_012323</name>
</gene>
<keyword evidence="5 11" id="KW-0378">Hydrolase</keyword>
<dbReference type="InterPro" id="IPR001932">
    <property type="entry name" value="PPM-type_phosphatase-like_dom"/>
</dbReference>
<dbReference type="EC" id="3.1.3.16" evidence="3"/>
<comment type="similarity">
    <text evidence="11">Belongs to the PP2C family.</text>
</comment>
<keyword evidence="4" id="KW-0479">Metal-binding</keyword>
<evidence type="ECO:0000256" key="5">
    <source>
        <dbReference type="ARBA" id="ARBA00022801"/>
    </source>
</evidence>
<dbReference type="InterPro" id="IPR036457">
    <property type="entry name" value="PPM-type-like_dom_sf"/>
</dbReference>
<protein>
    <recommendedName>
        <fullName evidence="3">protein-serine/threonine phosphatase</fullName>
        <ecNumber evidence="3">3.1.3.16</ecNumber>
    </recommendedName>
</protein>